<keyword evidence="3" id="KW-0326">Glycosidase</keyword>
<dbReference type="InterPro" id="IPR029062">
    <property type="entry name" value="Class_I_gatase-like"/>
</dbReference>
<dbReference type="OrthoDB" id="9800516at2"/>
<protein>
    <submittedName>
        <fullName evidence="3">General stress protein 18</fullName>
        <ecNumber evidence="3">3.2.-.-</ecNumber>
    </submittedName>
</protein>
<evidence type="ECO:0000259" key="2">
    <source>
        <dbReference type="Pfam" id="PF01965"/>
    </source>
</evidence>
<sequence length="188" mass="20386">MPDKQLTGKTIAFLATDGFEQVELTKPWEAIKEAGADVVLVSPKSGTIQGMNHDEKADKFTVDKSIDAVSAENYDGLVLPGGVANPDALRMNDTCVDFVRDFFKQGKPVAAICHGPWTLIEADVVKGRKVTSWPSLKTDLTNAGADWVDEEYVCDQGLVTSRNPDDLPAFCKKAIEEFAEGVHAEQSA</sequence>
<accession>A0A5B9QS47</accession>
<organism evidence="3 4">
    <name type="scientific">Bythopirellula goksoeyrii</name>
    <dbReference type="NCBI Taxonomy" id="1400387"/>
    <lineage>
        <taxon>Bacteria</taxon>
        <taxon>Pseudomonadati</taxon>
        <taxon>Planctomycetota</taxon>
        <taxon>Planctomycetia</taxon>
        <taxon>Pirellulales</taxon>
        <taxon>Lacipirellulaceae</taxon>
        <taxon>Bythopirellula</taxon>
    </lineage>
</organism>
<dbReference type="EC" id="3.2.-.-" evidence="3"/>
<keyword evidence="4" id="KW-1185">Reference proteome</keyword>
<dbReference type="Proteomes" id="UP000323917">
    <property type="component" value="Chromosome"/>
</dbReference>
<dbReference type="PANTHER" id="PTHR42733">
    <property type="entry name" value="DJ-1 PROTEIN"/>
    <property type="match status" value="1"/>
</dbReference>
<dbReference type="PROSITE" id="PS51276">
    <property type="entry name" value="PEPTIDASE_C56_PFPI"/>
    <property type="match status" value="1"/>
</dbReference>
<feature type="domain" description="DJ-1/PfpI" evidence="2">
    <location>
        <begin position="9"/>
        <end position="177"/>
    </location>
</feature>
<dbReference type="Pfam" id="PF01965">
    <property type="entry name" value="DJ-1_PfpI"/>
    <property type="match status" value="1"/>
</dbReference>
<dbReference type="EMBL" id="CP042913">
    <property type="protein sequence ID" value="QEG36941.1"/>
    <property type="molecule type" value="Genomic_DNA"/>
</dbReference>
<evidence type="ECO:0000313" key="4">
    <source>
        <dbReference type="Proteomes" id="UP000323917"/>
    </source>
</evidence>
<reference evidence="3 4" key="1">
    <citation type="submission" date="2019-08" db="EMBL/GenBank/DDBJ databases">
        <title>Deep-cultivation of Planctomycetes and their phenomic and genomic characterization uncovers novel biology.</title>
        <authorList>
            <person name="Wiegand S."/>
            <person name="Jogler M."/>
            <person name="Boedeker C."/>
            <person name="Pinto D."/>
            <person name="Vollmers J."/>
            <person name="Rivas-Marin E."/>
            <person name="Kohn T."/>
            <person name="Peeters S.H."/>
            <person name="Heuer A."/>
            <person name="Rast P."/>
            <person name="Oberbeckmann S."/>
            <person name="Bunk B."/>
            <person name="Jeske O."/>
            <person name="Meyerdierks A."/>
            <person name="Storesund J.E."/>
            <person name="Kallscheuer N."/>
            <person name="Luecker S."/>
            <person name="Lage O.M."/>
            <person name="Pohl T."/>
            <person name="Merkel B.J."/>
            <person name="Hornburger P."/>
            <person name="Mueller R.-W."/>
            <person name="Bruemmer F."/>
            <person name="Labrenz M."/>
            <person name="Spormann A.M."/>
            <person name="Op den Camp H."/>
            <person name="Overmann J."/>
            <person name="Amann R."/>
            <person name="Jetten M.S.M."/>
            <person name="Mascher T."/>
            <person name="Medema M.H."/>
            <person name="Devos D.P."/>
            <person name="Kaster A.-K."/>
            <person name="Ovreas L."/>
            <person name="Rohde M."/>
            <person name="Galperin M.Y."/>
            <person name="Jogler C."/>
        </authorList>
    </citation>
    <scope>NUCLEOTIDE SEQUENCE [LARGE SCALE GENOMIC DNA]</scope>
    <source>
        <strain evidence="3 4">Pr1d</strain>
    </source>
</reference>
<dbReference type="Gene3D" id="3.40.50.880">
    <property type="match status" value="1"/>
</dbReference>
<dbReference type="KEGG" id="bgok:Pr1d_42810"/>
<gene>
    <name evidence="3" type="primary">yfkM_2</name>
    <name evidence="3" type="ORF">Pr1d_42810</name>
</gene>
<dbReference type="InterPro" id="IPR006286">
    <property type="entry name" value="C56_PfpI-like"/>
</dbReference>
<dbReference type="CDD" id="cd03134">
    <property type="entry name" value="GATase1_PfpI_like"/>
    <property type="match status" value="1"/>
</dbReference>
<keyword evidence="3" id="KW-0378">Hydrolase</keyword>
<evidence type="ECO:0000313" key="3">
    <source>
        <dbReference type="EMBL" id="QEG36941.1"/>
    </source>
</evidence>
<dbReference type="InterPro" id="IPR002818">
    <property type="entry name" value="DJ-1/PfpI"/>
</dbReference>
<dbReference type="RefSeq" id="WP_148075233.1">
    <property type="nucleotide sequence ID" value="NZ_CP042913.1"/>
</dbReference>
<evidence type="ECO:0000256" key="1">
    <source>
        <dbReference type="ARBA" id="ARBA00008542"/>
    </source>
</evidence>
<dbReference type="AlphaFoldDB" id="A0A5B9QS47"/>
<dbReference type="SUPFAM" id="SSF52317">
    <property type="entry name" value="Class I glutamine amidotransferase-like"/>
    <property type="match status" value="1"/>
</dbReference>
<dbReference type="NCBIfam" id="TIGR01382">
    <property type="entry name" value="PfpI"/>
    <property type="match status" value="1"/>
</dbReference>
<comment type="similarity">
    <text evidence="1">Belongs to the peptidase C56 family.</text>
</comment>
<dbReference type="PANTHER" id="PTHR42733:SF12">
    <property type="entry name" value="PROTEINASE"/>
    <property type="match status" value="1"/>
</dbReference>
<dbReference type="GO" id="GO:0016798">
    <property type="term" value="F:hydrolase activity, acting on glycosyl bonds"/>
    <property type="evidence" value="ECO:0007669"/>
    <property type="project" value="UniProtKB-KW"/>
</dbReference>
<name>A0A5B9QS47_9BACT</name>
<proteinExistence type="inferred from homology"/>